<name>A0A9Q0QXD5_9MAGN</name>
<keyword evidence="3" id="KW-0808">Transferase</keyword>
<evidence type="ECO:0000256" key="2">
    <source>
        <dbReference type="ARBA" id="ARBA00022527"/>
    </source>
</evidence>
<keyword evidence="11" id="KW-0325">Glycoprotein</keyword>
<keyword evidence="5" id="KW-0732">Signal</keyword>
<keyword evidence="9 14" id="KW-1133">Transmembrane helix</keyword>
<accession>A0A9Q0QXD5</accession>
<feature type="transmembrane region" description="Helical" evidence="14">
    <location>
        <begin position="35"/>
        <end position="54"/>
    </location>
</feature>
<feature type="region of interest" description="Disordered" evidence="13">
    <location>
        <begin position="684"/>
        <end position="705"/>
    </location>
</feature>
<evidence type="ECO:0000256" key="1">
    <source>
        <dbReference type="ARBA" id="ARBA00004479"/>
    </source>
</evidence>
<evidence type="ECO:0000256" key="11">
    <source>
        <dbReference type="ARBA" id="ARBA00023180"/>
    </source>
</evidence>
<dbReference type="Pfam" id="PF00069">
    <property type="entry name" value="Pkinase"/>
    <property type="match status" value="1"/>
</dbReference>
<keyword evidence="10 14" id="KW-0472">Membrane</keyword>
<evidence type="ECO:0000256" key="14">
    <source>
        <dbReference type="SAM" id="Phobius"/>
    </source>
</evidence>
<protein>
    <recommendedName>
        <fullName evidence="15">Protein kinase domain-containing protein</fullName>
    </recommendedName>
</protein>
<dbReference type="GO" id="GO:0016020">
    <property type="term" value="C:membrane"/>
    <property type="evidence" value="ECO:0007669"/>
    <property type="project" value="UniProtKB-SubCell"/>
</dbReference>
<evidence type="ECO:0000256" key="3">
    <source>
        <dbReference type="ARBA" id="ARBA00022679"/>
    </source>
</evidence>
<dbReference type="InterPro" id="IPR000719">
    <property type="entry name" value="Prot_kinase_dom"/>
</dbReference>
<evidence type="ECO:0000313" key="16">
    <source>
        <dbReference type="EMBL" id="KAJ4975580.1"/>
    </source>
</evidence>
<dbReference type="EMBL" id="JAMYWD010000003">
    <property type="protein sequence ID" value="KAJ4975580.1"/>
    <property type="molecule type" value="Genomic_DNA"/>
</dbReference>
<dbReference type="Gene3D" id="1.10.510.10">
    <property type="entry name" value="Transferase(Phosphotransferase) domain 1"/>
    <property type="match status" value="1"/>
</dbReference>
<proteinExistence type="predicted"/>
<evidence type="ECO:0000256" key="5">
    <source>
        <dbReference type="ARBA" id="ARBA00022729"/>
    </source>
</evidence>
<dbReference type="GO" id="GO:0005524">
    <property type="term" value="F:ATP binding"/>
    <property type="evidence" value="ECO:0007669"/>
    <property type="project" value="UniProtKB-UniRule"/>
</dbReference>
<feature type="compositionally biased region" description="Low complexity" evidence="13">
    <location>
        <begin position="686"/>
        <end position="705"/>
    </location>
</feature>
<comment type="subcellular location">
    <subcellularLocation>
        <location evidence="1">Membrane</location>
        <topology evidence="1">Single-pass type I membrane protein</topology>
    </subcellularLocation>
</comment>
<sequence>MVAELYWPLNTSISLSTFIWFGSSPLSTQKTQENMSRRGLIIIIIISFLVFIVLDSKASEDEKYYCNNITSNPSPCRNLLNISYPFRLTSDPPDCGGKPQYNLSCENNRTVFYLYSGRYYVEAISYENRTMRVVDSGLQIHNCSSLPLHSLTSYVNFSYHERDPYVNLGMESYITFLSCESPILIEAISPDSSFLINTSPCINGSSGSHSYVLLGDLHISEIPDLCTIGTTVPIHGLEYEGGHYPSFSEIHLQLAMGFELSWYHIDCQSCQRISDICYPGFDRFNNYYIAKCFETCIGSSRAIFRPYCFKWYYLPFFYGVLKMILALFLLLRTSVGIICFCTLLIYMLRRRHFSMDTNIEEFLQEHNNLMLVQYSYSEIKKMTKHFNDKLGQGGFGSVYKGKLRSGNLVAIKMLAKSKGNGQDFINEVATIGRIHHVNVVRLIGFCFEGSKRALVYDFMPNGSLDKFIFNQEQTSIFLSWENMYKITLGIAHGIEYLHRGCAMQILHFDIKPHNVLLDEGFTPKISDFGLAKLYLTTDNTVSLTAARGTIGYIAPELVYKSMGSVSYKADVYSFGMLLMEMAGRRKNVNPFANTSSQIYFPSWIYNKLNRGEDMEMEDATEEDKSMVRKMIIVALSCIQLKPDDRPSMGRVIEMLESSTKLLQLPPQPFLGTSFKGVEEDHKIIEPSTTSLQPSSSSNYSVIQSK</sequence>
<dbReference type="InterPro" id="IPR025287">
    <property type="entry name" value="WAK_GUB"/>
</dbReference>
<feature type="transmembrane region" description="Helical" evidence="14">
    <location>
        <begin position="6"/>
        <end position="23"/>
    </location>
</feature>
<dbReference type="AlphaFoldDB" id="A0A9Q0QXD5"/>
<dbReference type="InterPro" id="IPR045874">
    <property type="entry name" value="LRK10/LRL21-25-like"/>
</dbReference>
<reference evidence="16" key="1">
    <citation type="journal article" date="2023" name="Plant J.">
        <title>The genome of the king protea, Protea cynaroides.</title>
        <authorList>
            <person name="Chang J."/>
            <person name="Duong T.A."/>
            <person name="Schoeman C."/>
            <person name="Ma X."/>
            <person name="Roodt D."/>
            <person name="Barker N."/>
            <person name="Li Z."/>
            <person name="Van de Peer Y."/>
            <person name="Mizrachi E."/>
        </authorList>
    </citation>
    <scope>NUCLEOTIDE SEQUENCE</scope>
    <source>
        <tissue evidence="16">Young leaves</tissue>
    </source>
</reference>
<dbReference type="FunFam" id="3.30.200.20:FF:000178">
    <property type="entry name" value="serine/threonine-protein kinase PBS1-like"/>
    <property type="match status" value="1"/>
</dbReference>
<dbReference type="CDD" id="cd14066">
    <property type="entry name" value="STKc_IRAK"/>
    <property type="match status" value="1"/>
</dbReference>
<keyword evidence="2" id="KW-0723">Serine/threonine-protein kinase</keyword>
<feature type="transmembrane region" description="Helical" evidence="14">
    <location>
        <begin position="316"/>
        <end position="346"/>
    </location>
</feature>
<dbReference type="PROSITE" id="PS00107">
    <property type="entry name" value="PROTEIN_KINASE_ATP"/>
    <property type="match status" value="1"/>
</dbReference>
<dbReference type="SUPFAM" id="SSF56112">
    <property type="entry name" value="Protein kinase-like (PK-like)"/>
    <property type="match status" value="1"/>
</dbReference>
<keyword evidence="4 14" id="KW-0812">Transmembrane</keyword>
<organism evidence="16 17">
    <name type="scientific">Protea cynaroides</name>
    <dbReference type="NCBI Taxonomy" id="273540"/>
    <lineage>
        <taxon>Eukaryota</taxon>
        <taxon>Viridiplantae</taxon>
        <taxon>Streptophyta</taxon>
        <taxon>Embryophyta</taxon>
        <taxon>Tracheophyta</taxon>
        <taxon>Spermatophyta</taxon>
        <taxon>Magnoliopsida</taxon>
        <taxon>Proteales</taxon>
        <taxon>Proteaceae</taxon>
        <taxon>Protea</taxon>
    </lineage>
</organism>
<evidence type="ECO:0000259" key="15">
    <source>
        <dbReference type="PROSITE" id="PS50011"/>
    </source>
</evidence>
<dbReference type="InterPro" id="IPR008271">
    <property type="entry name" value="Ser/Thr_kinase_AS"/>
</dbReference>
<keyword evidence="7" id="KW-0418">Kinase</keyword>
<evidence type="ECO:0000256" key="4">
    <source>
        <dbReference type="ARBA" id="ARBA00022692"/>
    </source>
</evidence>
<dbReference type="GO" id="GO:0004674">
    <property type="term" value="F:protein serine/threonine kinase activity"/>
    <property type="evidence" value="ECO:0007669"/>
    <property type="project" value="UniProtKB-KW"/>
</dbReference>
<evidence type="ECO:0000256" key="10">
    <source>
        <dbReference type="ARBA" id="ARBA00023136"/>
    </source>
</evidence>
<dbReference type="Proteomes" id="UP001141806">
    <property type="component" value="Unassembled WGS sequence"/>
</dbReference>
<dbReference type="InterPro" id="IPR011009">
    <property type="entry name" value="Kinase-like_dom_sf"/>
</dbReference>
<feature type="domain" description="Protein kinase" evidence="15">
    <location>
        <begin position="384"/>
        <end position="670"/>
    </location>
</feature>
<keyword evidence="8 12" id="KW-0067">ATP-binding</keyword>
<dbReference type="OrthoDB" id="544400at2759"/>
<evidence type="ECO:0000313" key="17">
    <source>
        <dbReference type="Proteomes" id="UP001141806"/>
    </source>
</evidence>
<keyword evidence="17" id="KW-1185">Reference proteome</keyword>
<dbReference type="FunFam" id="1.10.510.10:FF:000590">
    <property type="entry name" value="PR5-like receptor kinase"/>
    <property type="match status" value="1"/>
</dbReference>
<evidence type="ECO:0000256" key="8">
    <source>
        <dbReference type="ARBA" id="ARBA00022840"/>
    </source>
</evidence>
<dbReference type="Gene3D" id="3.30.200.20">
    <property type="entry name" value="Phosphorylase Kinase, domain 1"/>
    <property type="match status" value="1"/>
</dbReference>
<comment type="caution">
    <text evidence="16">The sequence shown here is derived from an EMBL/GenBank/DDBJ whole genome shotgun (WGS) entry which is preliminary data.</text>
</comment>
<dbReference type="PANTHER" id="PTHR27009">
    <property type="entry name" value="RUST RESISTANCE KINASE LR10-RELATED"/>
    <property type="match status" value="1"/>
</dbReference>
<gene>
    <name evidence="16" type="ORF">NE237_000686</name>
</gene>
<dbReference type="PROSITE" id="PS50011">
    <property type="entry name" value="PROTEIN_KINASE_DOM"/>
    <property type="match status" value="1"/>
</dbReference>
<dbReference type="PROSITE" id="PS00108">
    <property type="entry name" value="PROTEIN_KINASE_ST"/>
    <property type="match status" value="1"/>
</dbReference>
<evidence type="ECO:0000256" key="9">
    <source>
        <dbReference type="ARBA" id="ARBA00022989"/>
    </source>
</evidence>
<evidence type="ECO:0000256" key="13">
    <source>
        <dbReference type="SAM" id="MobiDB-lite"/>
    </source>
</evidence>
<evidence type="ECO:0000256" key="7">
    <source>
        <dbReference type="ARBA" id="ARBA00022777"/>
    </source>
</evidence>
<dbReference type="Pfam" id="PF13947">
    <property type="entry name" value="GUB_WAK_bind"/>
    <property type="match status" value="1"/>
</dbReference>
<dbReference type="SMART" id="SM00220">
    <property type="entry name" value="S_TKc"/>
    <property type="match status" value="1"/>
</dbReference>
<evidence type="ECO:0000256" key="6">
    <source>
        <dbReference type="ARBA" id="ARBA00022741"/>
    </source>
</evidence>
<evidence type="ECO:0000256" key="12">
    <source>
        <dbReference type="PROSITE-ProRule" id="PRU10141"/>
    </source>
</evidence>
<dbReference type="InterPro" id="IPR017441">
    <property type="entry name" value="Protein_kinase_ATP_BS"/>
</dbReference>
<keyword evidence="6 12" id="KW-0547">Nucleotide-binding</keyword>
<dbReference type="GO" id="GO:0030247">
    <property type="term" value="F:polysaccharide binding"/>
    <property type="evidence" value="ECO:0007669"/>
    <property type="project" value="InterPro"/>
</dbReference>
<feature type="binding site" evidence="12">
    <location>
        <position position="412"/>
    </location>
    <ligand>
        <name>ATP</name>
        <dbReference type="ChEBI" id="CHEBI:30616"/>
    </ligand>
</feature>